<evidence type="ECO:0000259" key="1">
    <source>
        <dbReference type="Pfam" id="PF05050"/>
    </source>
</evidence>
<name>M5R7R9_9BACT</name>
<dbReference type="SUPFAM" id="SSF53335">
    <property type="entry name" value="S-adenosyl-L-methionine-dependent methyltransferases"/>
    <property type="match status" value="1"/>
</dbReference>
<dbReference type="AlphaFoldDB" id="M5R7R9"/>
<dbReference type="InterPro" id="IPR029063">
    <property type="entry name" value="SAM-dependent_MTases_sf"/>
</dbReference>
<dbReference type="PATRIC" id="fig|1265738.3.peg.7635"/>
<dbReference type="Gene3D" id="3.40.50.150">
    <property type="entry name" value="Vaccinia Virus protein VP39"/>
    <property type="match status" value="1"/>
</dbReference>
<dbReference type="PANTHER" id="PTHR34203:SF15">
    <property type="entry name" value="SLL1173 PROTEIN"/>
    <property type="match status" value="1"/>
</dbReference>
<proteinExistence type="predicted"/>
<comment type="caution">
    <text evidence="2">The sequence shown here is derived from an EMBL/GenBank/DDBJ whole genome shotgun (WGS) entry which is preliminary data.</text>
</comment>
<dbReference type="GO" id="GO:0008168">
    <property type="term" value="F:methyltransferase activity"/>
    <property type="evidence" value="ECO:0007669"/>
    <property type="project" value="UniProtKB-KW"/>
</dbReference>
<dbReference type="NCBIfam" id="TIGR01444">
    <property type="entry name" value="fkbM_fam"/>
    <property type="match status" value="1"/>
</dbReference>
<sequence length="290" mass="32415">MSPPTLWSSRLEDDLQCKAMRCDSSLLGFPLRMESNVMPSFVKDWAARASYRVQTKVGYRFLRTKRFGLDWLDDAARIAREAWHPSFTKLDVVFDVGANVGQTASKLVQRICPKAIYSFEPVESTFAQLKANTRTLPSVHCLNYGLSDVNANSSIHIYESSVYASTCDRTPVMSPENETYLRTDTIKLKTLDKARAELGVEKIDLLKIDTEGADLRTIQGAQASLQSKAIGLIVFEFYRPSDATGASGTFFPVDAALVSHGYRLVAFYTDHVHSDRSTGIYNALYMPEPQ</sequence>
<feature type="domain" description="Methyltransferase FkbM" evidence="1">
    <location>
        <begin position="95"/>
        <end position="264"/>
    </location>
</feature>
<reference evidence="2 3" key="1">
    <citation type="journal article" date="2013" name="Mar. Genomics">
        <title>Expression of sulfatases in Rhodopirellula baltica and the diversity of sulfatases in the genus Rhodopirellula.</title>
        <authorList>
            <person name="Wegner C.E."/>
            <person name="Richter-Heitmann T."/>
            <person name="Klindworth A."/>
            <person name="Klockow C."/>
            <person name="Richter M."/>
            <person name="Achstetter T."/>
            <person name="Glockner F.O."/>
            <person name="Harder J."/>
        </authorList>
    </citation>
    <scope>NUCLEOTIDE SEQUENCE [LARGE SCALE GENOMIC DNA]</scope>
    <source>
        <strain evidence="2 3">SM1</strain>
    </source>
</reference>
<evidence type="ECO:0000313" key="3">
    <source>
        <dbReference type="Proteomes" id="UP000011991"/>
    </source>
</evidence>
<dbReference type="Proteomes" id="UP000011991">
    <property type="component" value="Unassembled WGS sequence"/>
</dbReference>
<protein>
    <submittedName>
        <fullName evidence="2">Methyltransferase FkbM family</fullName>
    </submittedName>
</protein>
<accession>M5R7R9</accession>
<organism evidence="2 3">
    <name type="scientific">Rhodopirellula maiorica SM1</name>
    <dbReference type="NCBI Taxonomy" id="1265738"/>
    <lineage>
        <taxon>Bacteria</taxon>
        <taxon>Pseudomonadati</taxon>
        <taxon>Planctomycetota</taxon>
        <taxon>Planctomycetia</taxon>
        <taxon>Pirellulales</taxon>
        <taxon>Pirellulaceae</taxon>
        <taxon>Novipirellula</taxon>
    </lineage>
</organism>
<dbReference type="PANTHER" id="PTHR34203">
    <property type="entry name" value="METHYLTRANSFERASE, FKBM FAMILY PROTEIN"/>
    <property type="match status" value="1"/>
</dbReference>
<gene>
    <name evidence="2" type="ORF">RMSM_07645</name>
</gene>
<dbReference type="GO" id="GO:0032259">
    <property type="term" value="P:methylation"/>
    <property type="evidence" value="ECO:0007669"/>
    <property type="project" value="UniProtKB-KW"/>
</dbReference>
<dbReference type="EMBL" id="ANOG01001093">
    <property type="protein sequence ID" value="EMI15430.1"/>
    <property type="molecule type" value="Genomic_DNA"/>
</dbReference>
<keyword evidence="2" id="KW-0489">Methyltransferase</keyword>
<dbReference type="RefSeq" id="WP_008709235.1">
    <property type="nucleotide sequence ID" value="NZ_ANOG01001093.1"/>
</dbReference>
<evidence type="ECO:0000313" key="2">
    <source>
        <dbReference type="EMBL" id="EMI15430.1"/>
    </source>
</evidence>
<dbReference type="InterPro" id="IPR006342">
    <property type="entry name" value="FkbM_mtfrase"/>
</dbReference>
<keyword evidence="2" id="KW-0808">Transferase</keyword>
<keyword evidence="3" id="KW-1185">Reference proteome</keyword>
<dbReference type="InterPro" id="IPR052514">
    <property type="entry name" value="SAM-dependent_MTase"/>
</dbReference>
<dbReference type="Pfam" id="PF05050">
    <property type="entry name" value="Methyltransf_21"/>
    <property type="match status" value="1"/>
</dbReference>